<sequence length="257" mass="28075">MKAAEPQKYVGAVENAVKILRRLTQADEPEGVAIVARECGLNVSTTFNILKTLAKEGLVTFDEHTKGYALGMGVLELAAPMLGRNPTDMIRPVMERICAEHSVLVALWTISPTGRIVLSDRVVPTKVVHADMRQGSRLPDLAGAIGRCVAAVRDIDRATLREAYAGLRWQRDPGFEAYWQDVQRAKVEGYAFDFGHLFKGLSMAAVAIRDTDGVARLGMSAISISDQIEAEALREAACALREAGQLIELNVFGRREV</sequence>
<dbReference type="GO" id="GO:0003677">
    <property type="term" value="F:DNA binding"/>
    <property type="evidence" value="ECO:0007669"/>
    <property type="project" value="UniProtKB-KW"/>
</dbReference>
<organism evidence="6 7">
    <name type="scientific">Pseudooceanicola nanhaiensis</name>
    <dbReference type="NCBI Taxonomy" id="375761"/>
    <lineage>
        <taxon>Bacteria</taxon>
        <taxon>Pseudomonadati</taxon>
        <taxon>Pseudomonadota</taxon>
        <taxon>Alphaproteobacteria</taxon>
        <taxon>Rhodobacterales</taxon>
        <taxon>Paracoccaceae</taxon>
        <taxon>Pseudooceanicola</taxon>
    </lineage>
</organism>
<evidence type="ECO:0000256" key="2">
    <source>
        <dbReference type="ARBA" id="ARBA00023125"/>
    </source>
</evidence>
<feature type="domain" description="HTH iclR-type" evidence="4">
    <location>
        <begin position="10"/>
        <end position="72"/>
    </location>
</feature>
<evidence type="ECO:0000313" key="6">
    <source>
        <dbReference type="EMBL" id="GGM11875.1"/>
    </source>
</evidence>
<dbReference type="AlphaFoldDB" id="A0A917WLD6"/>
<name>A0A917WLD6_9RHOB</name>
<dbReference type="Pfam" id="PF01614">
    <property type="entry name" value="IclR_C"/>
    <property type="match status" value="1"/>
</dbReference>
<dbReference type="SUPFAM" id="SSF46785">
    <property type="entry name" value="Winged helix' DNA-binding domain"/>
    <property type="match status" value="1"/>
</dbReference>
<reference evidence="6" key="2">
    <citation type="submission" date="2020-09" db="EMBL/GenBank/DDBJ databases">
        <authorList>
            <person name="Sun Q."/>
            <person name="Zhou Y."/>
        </authorList>
    </citation>
    <scope>NUCLEOTIDE SEQUENCE</scope>
    <source>
        <strain evidence="6">CGMCC 1.6293</strain>
    </source>
</reference>
<keyword evidence="3" id="KW-0804">Transcription</keyword>
<proteinExistence type="predicted"/>
<dbReference type="InterPro" id="IPR050707">
    <property type="entry name" value="HTH_MetabolicPath_Reg"/>
</dbReference>
<gene>
    <name evidence="6" type="ORF">GCM10011534_37500</name>
</gene>
<dbReference type="PANTHER" id="PTHR30136">
    <property type="entry name" value="HELIX-TURN-HELIX TRANSCRIPTIONAL REGULATOR, ICLR FAMILY"/>
    <property type="match status" value="1"/>
</dbReference>
<dbReference type="Gene3D" id="3.30.450.40">
    <property type="match status" value="1"/>
</dbReference>
<dbReference type="PROSITE" id="PS51078">
    <property type="entry name" value="ICLR_ED"/>
    <property type="match status" value="1"/>
</dbReference>
<dbReference type="InterPro" id="IPR005471">
    <property type="entry name" value="Tscrpt_reg_IclR_N"/>
</dbReference>
<reference evidence="6" key="1">
    <citation type="journal article" date="2014" name="Int. J. Syst. Evol. Microbiol.">
        <title>Complete genome sequence of Corynebacterium casei LMG S-19264T (=DSM 44701T), isolated from a smear-ripened cheese.</title>
        <authorList>
            <consortium name="US DOE Joint Genome Institute (JGI-PGF)"/>
            <person name="Walter F."/>
            <person name="Albersmeier A."/>
            <person name="Kalinowski J."/>
            <person name="Ruckert C."/>
        </authorList>
    </citation>
    <scope>NUCLEOTIDE SEQUENCE</scope>
    <source>
        <strain evidence="6">CGMCC 1.6293</strain>
    </source>
</reference>
<keyword evidence="1" id="KW-0805">Transcription regulation</keyword>
<dbReference type="Gene3D" id="1.10.10.10">
    <property type="entry name" value="Winged helix-like DNA-binding domain superfamily/Winged helix DNA-binding domain"/>
    <property type="match status" value="1"/>
</dbReference>
<dbReference type="InterPro" id="IPR029016">
    <property type="entry name" value="GAF-like_dom_sf"/>
</dbReference>
<dbReference type="InterPro" id="IPR036390">
    <property type="entry name" value="WH_DNA-bd_sf"/>
</dbReference>
<dbReference type="PROSITE" id="PS51077">
    <property type="entry name" value="HTH_ICLR"/>
    <property type="match status" value="1"/>
</dbReference>
<dbReference type="GO" id="GO:0045892">
    <property type="term" value="P:negative regulation of DNA-templated transcription"/>
    <property type="evidence" value="ECO:0007669"/>
    <property type="project" value="TreeGrafter"/>
</dbReference>
<accession>A0A917WLD6</accession>
<dbReference type="GO" id="GO:0003700">
    <property type="term" value="F:DNA-binding transcription factor activity"/>
    <property type="evidence" value="ECO:0007669"/>
    <property type="project" value="TreeGrafter"/>
</dbReference>
<dbReference type="Proteomes" id="UP000649829">
    <property type="component" value="Unassembled WGS sequence"/>
</dbReference>
<dbReference type="InterPro" id="IPR014757">
    <property type="entry name" value="Tscrpt_reg_IclR_C"/>
</dbReference>
<dbReference type="Pfam" id="PF09339">
    <property type="entry name" value="HTH_IclR"/>
    <property type="match status" value="1"/>
</dbReference>
<dbReference type="SUPFAM" id="SSF55781">
    <property type="entry name" value="GAF domain-like"/>
    <property type="match status" value="1"/>
</dbReference>
<dbReference type="EMBL" id="BMLF01000004">
    <property type="protein sequence ID" value="GGM11875.1"/>
    <property type="molecule type" value="Genomic_DNA"/>
</dbReference>
<evidence type="ECO:0000256" key="1">
    <source>
        <dbReference type="ARBA" id="ARBA00023015"/>
    </source>
</evidence>
<dbReference type="SMART" id="SM00346">
    <property type="entry name" value="HTH_ICLR"/>
    <property type="match status" value="1"/>
</dbReference>
<dbReference type="RefSeq" id="WP_028288437.1">
    <property type="nucleotide sequence ID" value="NZ_BMLF01000004.1"/>
</dbReference>
<keyword evidence="2" id="KW-0238">DNA-binding</keyword>
<evidence type="ECO:0000259" key="4">
    <source>
        <dbReference type="PROSITE" id="PS51077"/>
    </source>
</evidence>
<comment type="caution">
    <text evidence="6">The sequence shown here is derived from an EMBL/GenBank/DDBJ whole genome shotgun (WGS) entry which is preliminary data.</text>
</comment>
<dbReference type="InterPro" id="IPR036388">
    <property type="entry name" value="WH-like_DNA-bd_sf"/>
</dbReference>
<protein>
    <submittedName>
        <fullName evidence="6">Transcriptional regulator</fullName>
    </submittedName>
</protein>
<dbReference type="PANTHER" id="PTHR30136:SF24">
    <property type="entry name" value="HTH-TYPE TRANSCRIPTIONAL REPRESSOR ALLR"/>
    <property type="match status" value="1"/>
</dbReference>
<evidence type="ECO:0000259" key="5">
    <source>
        <dbReference type="PROSITE" id="PS51078"/>
    </source>
</evidence>
<evidence type="ECO:0000313" key="7">
    <source>
        <dbReference type="Proteomes" id="UP000649829"/>
    </source>
</evidence>
<evidence type="ECO:0000256" key="3">
    <source>
        <dbReference type="ARBA" id="ARBA00023163"/>
    </source>
</evidence>
<feature type="domain" description="IclR-ED" evidence="5">
    <location>
        <begin position="73"/>
        <end position="253"/>
    </location>
</feature>
<keyword evidence="7" id="KW-1185">Reference proteome</keyword>